<reference evidence="3 4" key="1">
    <citation type="submission" date="2018-02" db="EMBL/GenBank/DDBJ databases">
        <title>A novel lanthanide dependent methylotroph, Methylotenera sp. La3113.</title>
        <authorList>
            <person name="Lv H."/>
            <person name="Tani A."/>
        </authorList>
    </citation>
    <scope>NUCLEOTIDE SEQUENCE [LARGE SCALE GENOMIC DNA]</scope>
    <source>
        <strain evidence="3 4">La3113</strain>
    </source>
</reference>
<evidence type="ECO:0000313" key="4">
    <source>
        <dbReference type="Proteomes" id="UP000297706"/>
    </source>
</evidence>
<sequence length="647" mass="73459">MEWNMIEISPIIDVQAVMSGKFVFDENFQITKKSTFGSRFWDFYDEALIRQTSTPKTRLQIDWDNYIGGNSEQELYILPDQMIYELKVFTAIYYLVPGVFSTTSKGVKPQTVVVAFRALARLFSAIYRESILLKLSSTSSLTHIQSITDITLIDIKRALTDSVFRDGSSLKRGLMYLATGVISRCFGKSVKWKWAEVMALDFKYAKKRPEYNPVMPNELFRFLSNRACSDVRGFLKWRGIESEDSLEIDIQNYKVFEIPNGAEMFEDYVRIRTLDRNIAHELKVKPHYGTLELRRQFKEKYGLYLSDVLDYLYNVQTAAYTVIGLYTGARYSDLTTFQLGCITKHHGVYVLKGTHVKGEDDSKIEGKDLWPAIPIMRDALKCLEEISKVTFNHFLISGRETVPIGVNPKPMTLTGLAGAINNYLRNIDTSKRWSEWVINLHQLRHTLANQLARADVGLMFIAHQMKHLYTALNALPPSVTLMYGNIADISTQRAMRTSNAYLEAAQSLYDPNMPVSGGGAQEFRERRKIYFEGMAAQGWSTEEVIKHLAKQGLPFASVGTGYCGGRRDRLLKDGTRELSPCIGSLQCNPGRCHQAVITKTHLPQWKKILEHNLTMVADEAMAYAKDVHLAAAEEATQVIKGLGEEIE</sequence>
<comment type="caution">
    <text evidence="3">The sequence shown here is derived from an EMBL/GenBank/DDBJ whole genome shotgun (WGS) entry which is preliminary data.</text>
</comment>
<protein>
    <recommendedName>
        <fullName evidence="2">Tyr recombinase domain-containing protein</fullName>
    </recommendedName>
</protein>
<dbReference type="GO" id="GO:0015074">
    <property type="term" value="P:DNA integration"/>
    <property type="evidence" value="ECO:0007669"/>
    <property type="project" value="InterPro"/>
</dbReference>
<evidence type="ECO:0000259" key="2">
    <source>
        <dbReference type="Pfam" id="PF00589"/>
    </source>
</evidence>
<dbReference type="EMBL" id="PQVH01000011">
    <property type="protein sequence ID" value="TFW70760.1"/>
    <property type="molecule type" value="Genomic_DNA"/>
</dbReference>
<gene>
    <name evidence="3" type="ORF">C3Y98_08780</name>
</gene>
<proteinExistence type="predicted"/>
<accession>A0A4Y9VQC7</accession>
<evidence type="ECO:0000313" key="3">
    <source>
        <dbReference type="EMBL" id="TFW70760.1"/>
    </source>
</evidence>
<feature type="domain" description="Tyr recombinase" evidence="2">
    <location>
        <begin position="315"/>
        <end position="467"/>
    </location>
</feature>
<dbReference type="GO" id="GO:0003677">
    <property type="term" value="F:DNA binding"/>
    <property type="evidence" value="ECO:0007669"/>
    <property type="project" value="InterPro"/>
</dbReference>
<dbReference type="AlphaFoldDB" id="A0A4Y9VQC7"/>
<dbReference type="OrthoDB" id="9147145at2"/>
<dbReference type="InterPro" id="IPR011010">
    <property type="entry name" value="DNA_brk_join_enz"/>
</dbReference>
<evidence type="ECO:0000256" key="1">
    <source>
        <dbReference type="ARBA" id="ARBA00023172"/>
    </source>
</evidence>
<dbReference type="InterPro" id="IPR002104">
    <property type="entry name" value="Integrase_catalytic"/>
</dbReference>
<dbReference type="GO" id="GO:0006310">
    <property type="term" value="P:DNA recombination"/>
    <property type="evidence" value="ECO:0007669"/>
    <property type="project" value="UniProtKB-KW"/>
</dbReference>
<dbReference type="Proteomes" id="UP000297706">
    <property type="component" value="Unassembled WGS sequence"/>
</dbReference>
<dbReference type="Pfam" id="PF00589">
    <property type="entry name" value="Phage_integrase"/>
    <property type="match status" value="1"/>
</dbReference>
<keyword evidence="1" id="KW-0233">DNA recombination</keyword>
<keyword evidence="4" id="KW-1185">Reference proteome</keyword>
<name>A0A4Y9VQC7_9PROT</name>
<dbReference type="SUPFAM" id="SSF56349">
    <property type="entry name" value="DNA breaking-rejoining enzymes"/>
    <property type="match status" value="1"/>
</dbReference>
<organism evidence="3 4">
    <name type="scientific">Methylotenera oryzisoli</name>
    <dbReference type="NCBI Taxonomy" id="2080758"/>
    <lineage>
        <taxon>Bacteria</taxon>
        <taxon>Pseudomonadati</taxon>
        <taxon>Pseudomonadota</taxon>
        <taxon>Betaproteobacteria</taxon>
        <taxon>Nitrosomonadales</taxon>
        <taxon>Methylophilaceae</taxon>
        <taxon>Methylotenera</taxon>
    </lineage>
</organism>
<dbReference type="Gene3D" id="1.10.443.10">
    <property type="entry name" value="Intergrase catalytic core"/>
    <property type="match status" value="1"/>
</dbReference>
<dbReference type="InterPro" id="IPR013762">
    <property type="entry name" value="Integrase-like_cat_sf"/>
</dbReference>